<feature type="transmembrane region" description="Helical" evidence="7">
    <location>
        <begin position="214"/>
        <end position="232"/>
    </location>
</feature>
<feature type="compositionally biased region" description="Low complexity" evidence="6">
    <location>
        <begin position="31"/>
        <end position="42"/>
    </location>
</feature>
<evidence type="ECO:0000256" key="6">
    <source>
        <dbReference type="SAM" id="MobiDB-lite"/>
    </source>
</evidence>
<feature type="transmembrane region" description="Helical" evidence="7">
    <location>
        <begin position="244"/>
        <end position="266"/>
    </location>
</feature>
<keyword evidence="9" id="KW-1185">Reference proteome</keyword>
<evidence type="ECO:0000256" key="4">
    <source>
        <dbReference type="ARBA" id="ARBA00022989"/>
    </source>
</evidence>
<comment type="subcellular location">
    <subcellularLocation>
        <location evidence="1">Endomembrane system</location>
        <topology evidence="1">Multi-pass membrane protein</topology>
    </subcellularLocation>
</comment>
<keyword evidence="3 7" id="KW-0812">Transmembrane</keyword>
<evidence type="ECO:0000313" key="9">
    <source>
        <dbReference type="Proteomes" id="UP000016923"/>
    </source>
</evidence>
<comment type="similarity">
    <text evidence="2">Belongs to the CCC1 family.</text>
</comment>
<sequence>MHSPNAIPSPTMSYSSITTEVDPLIERRSDSSLTRVSSTSTSHSERHSDYNDVVRDIIIGFADGLTVPFALCAGLSTLGDTRLVVMGGLAELFSGAISMGLGAYLAASTEKDHYHSEEAREWDEVTHKPEAERQEIYDILAQYHISHKAATPLVNELCKNPEMWVRFMMHFELKLECPETSRAWLSALTMGMSYFIGGLIPMIPYFMMKRAGDALLVSVVITALILLAFGYVKTVVTVHSRSAGVWGALQTLLIGALAAGASYGIVRALDSGSRQP</sequence>
<evidence type="ECO:0000256" key="7">
    <source>
        <dbReference type="SAM" id="Phobius"/>
    </source>
</evidence>
<dbReference type="InterPro" id="IPR008217">
    <property type="entry name" value="Ccc1_fam"/>
</dbReference>
<dbReference type="PANTHER" id="PTHR31851">
    <property type="entry name" value="FE(2+)/MN(2+) TRANSPORTER PCL1"/>
    <property type="match status" value="1"/>
</dbReference>
<dbReference type="STRING" id="1262450.S3C6U8"/>
<proteinExistence type="inferred from homology"/>
<dbReference type="VEuPathDB" id="FungiDB:F503_00353"/>
<dbReference type="GO" id="GO:0030026">
    <property type="term" value="P:intracellular manganese ion homeostasis"/>
    <property type="evidence" value="ECO:0007669"/>
    <property type="project" value="InterPro"/>
</dbReference>
<organism evidence="8 9">
    <name type="scientific">Ophiostoma piceae (strain UAMH 11346)</name>
    <name type="common">Sap stain fungus</name>
    <dbReference type="NCBI Taxonomy" id="1262450"/>
    <lineage>
        <taxon>Eukaryota</taxon>
        <taxon>Fungi</taxon>
        <taxon>Dikarya</taxon>
        <taxon>Ascomycota</taxon>
        <taxon>Pezizomycotina</taxon>
        <taxon>Sordariomycetes</taxon>
        <taxon>Sordariomycetidae</taxon>
        <taxon>Ophiostomatales</taxon>
        <taxon>Ophiostomataceae</taxon>
        <taxon>Ophiostoma</taxon>
    </lineage>
</organism>
<dbReference type="GO" id="GO:0012505">
    <property type="term" value="C:endomembrane system"/>
    <property type="evidence" value="ECO:0007669"/>
    <property type="project" value="UniProtKB-SubCell"/>
</dbReference>
<evidence type="ECO:0000256" key="1">
    <source>
        <dbReference type="ARBA" id="ARBA00004127"/>
    </source>
</evidence>
<dbReference type="HOGENOM" id="CLU_038957_0_2_1"/>
<feature type="transmembrane region" description="Helical" evidence="7">
    <location>
        <begin position="57"/>
        <end position="76"/>
    </location>
</feature>
<feature type="transmembrane region" description="Helical" evidence="7">
    <location>
        <begin position="183"/>
        <end position="207"/>
    </location>
</feature>
<feature type="region of interest" description="Disordered" evidence="6">
    <location>
        <begin position="28"/>
        <end position="47"/>
    </location>
</feature>
<evidence type="ECO:0000256" key="3">
    <source>
        <dbReference type="ARBA" id="ARBA00022692"/>
    </source>
</evidence>
<accession>S3C6U8</accession>
<dbReference type="GO" id="GO:0005384">
    <property type="term" value="F:manganese ion transmembrane transporter activity"/>
    <property type="evidence" value="ECO:0007669"/>
    <property type="project" value="InterPro"/>
</dbReference>
<gene>
    <name evidence="8" type="ORF">F503_00353</name>
</gene>
<keyword evidence="5 7" id="KW-0472">Membrane</keyword>
<dbReference type="eggNOG" id="KOG4473">
    <property type="taxonomic scope" value="Eukaryota"/>
</dbReference>
<dbReference type="Proteomes" id="UP000016923">
    <property type="component" value="Unassembled WGS sequence"/>
</dbReference>
<protein>
    <recommendedName>
        <fullName evidence="10">Vacuolar iron transporter</fullName>
    </recommendedName>
</protein>
<keyword evidence="4 7" id="KW-1133">Transmembrane helix</keyword>
<dbReference type="Pfam" id="PF01988">
    <property type="entry name" value="VIT1"/>
    <property type="match status" value="1"/>
</dbReference>
<reference evidence="8 9" key="1">
    <citation type="journal article" date="2013" name="BMC Genomics">
        <title>The genome and transcriptome of the pine saprophyte Ophiostoma piceae, and a comparison with the bark beetle-associated pine pathogen Grosmannia clavigera.</title>
        <authorList>
            <person name="Haridas S."/>
            <person name="Wang Y."/>
            <person name="Lim L."/>
            <person name="Massoumi Alamouti S."/>
            <person name="Jackman S."/>
            <person name="Docking R."/>
            <person name="Robertson G."/>
            <person name="Birol I."/>
            <person name="Bohlmann J."/>
            <person name="Breuil C."/>
        </authorList>
    </citation>
    <scope>NUCLEOTIDE SEQUENCE [LARGE SCALE GENOMIC DNA]</scope>
    <source>
        <strain evidence="8 9">UAMH 11346</strain>
    </source>
</reference>
<feature type="transmembrane region" description="Helical" evidence="7">
    <location>
        <begin position="83"/>
        <end position="107"/>
    </location>
</feature>
<dbReference type="CDD" id="cd02435">
    <property type="entry name" value="CCC1"/>
    <property type="match status" value="1"/>
</dbReference>
<dbReference type="OrthoDB" id="73465at2759"/>
<evidence type="ECO:0008006" key="10">
    <source>
        <dbReference type="Google" id="ProtNLM"/>
    </source>
</evidence>
<dbReference type="AlphaFoldDB" id="S3C6U8"/>
<evidence type="ECO:0000313" key="8">
    <source>
        <dbReference type="EMBL" id="EPE07631.1"/>
    </source>
</evidence>
<evidence type="ECO:0000256" key="5">
    <source>
        <dbReference type="ARBA" id="ARBA00023136"/>
    </source>
</evidence>
<dbReference type="OMA" id="SRIGWLR"/>
<dbReference type="EMBL" id="KE148150">
    <property type="protein sequence ID" value="EPE07631.1"/>
    <property type="molecule type" value="Genomic_DNA"/>
</dbReference>
<name>S3C6U8_OPHP1</name>
<evidence type="ECO:0000256" key="2">
    <source>
        <dbReference type="ARBA" id="ARBA00007049"/>
    </source>
</evidence>